<feature type="compositionally biased region" description="Low complexity" evidence="4">
    <location>
        <begin position="984"/>
        <end position="1020"/>
    </location>
</feature>
<name>A0ABS7QTM6_9ACTN</name>
<dbReference type="InterPro" id="IPR036736">
    <property type="entry name" value="ACP-like_sf"/>
</dbReference>
<comment type="cofactor">
    <cofactor evidence="1">
        <name>pantetheine 4'-phosphate</name>
        <dbReference type="ChEBI" id="CHEBI:47942"/>
    </cofactor>
</comment>
<protein>
    <recommendedName>
        <fullName evidence="5">Carrier domain-containing protein</fullName>
    </recommendedName>
</protein>
<dbReference type="SUPFAM" id="SSF52777">
    <property type="entry name" value="CoA-dependent acyltransferases"/>
    <property type="match status" value="4"/>
</dbReference>
<dbReference type="InterPro" id="IPR001242">
    <property type="entry name" value="Condensation_dom"/>
</dbReference>
<dbReference type="PANTHER" id="PTHR45527">
    <property type="entry name" value="NONRIBOSOMAL PEPTIDE SYNTHETASE"/>
    <property type="match status" value="1"/>
</dbReference>
<evidence type="ECO:0000256" key="1">
    <source>
        <dbReference type="ARBA" id="ARBA00001957"/>
    </source>
</evidence>
<dbReference type="InterPro" id="IPR006162">
    <property type="entry name" value="Ppantetheine_attach_site"/>
</dbReference>
<feature type="compositionally biased region" description="Acidic residues" evidence="4">
    <location>
        <begin position="438"/>
        <end position="451"/>
    </location>
</feature>
<keyword evidence="2" id="KW-0596">Phosphopantetheine</keyword>
<dbReference type="SMART" id="SM00823">
    <property type="entry name" value="PKS_PP"/>
    <property type="match status" value="1"/>
</dbReference>
<dbReference type="Pfam" id="PF00550">
    <property type="entry name" value="PP-binding"/>
    <property type="match status" value="1"/>
</dbReference>
<keyword evidence="3" id="KW-0597">Phosphoprotein</keyword>
<organism evidence="6 7">
    <name type="scientific">Streptantibioticus parmotrematis</name>
    <dbReference type="NCBI Taxonomy" id="2873249"/>
    <lineage>
        <taxon>Bacteria</taxon>
        <taxon>Bacillati</taxon>
        <taxon>Actinomycetota</taxon>
        <taxon>Actinomycetes</taxon>
        <taxon>Kitasatosporales</taxon>
        <taxon>Streptomycetaceae</taxon>
        <taxon>Streptantibioticus</taxon>
    </lineage>
</organism>
<dbReference type="Gene3D" id="3.30.559.10">
    <property type="entry name" value="Chloramphenicol acetyltransferase-like domain"/>
    <property type="match status" value="2"/>
</dbReference>
<evidence type="ECO:0000256" key="4">
    <source>
        <dbReference type="SAM" id="MobiDB-lite"/>
    </source>
</evidence>
<evidence type="ECO:0000313" key="6">
    <source>
        <dbReference type="EMBL" id="MBY8885149.1"/>
    </source>
</evidence>
<dbReference type="Proteomes" id="UP001198565">
    <property type="component" value="Unassembled WGS sequence"/>
</dbReference>
<dbReference type="InterPro" id="IPR020806">
    <property type="entry name" value="PKS_PP-bd"/>
</dbReference>
<dbReference type="PANTHER" id="PTHR45527:SF1">
    <property type="entry name" value="FATTY ACID SYNTHASE"/>
    <property type="match status" value="1"/>
</dbReference>
<keyword evidence="7" id="KW-1185">Reference proteome</keyword>
<dbReference type="InterPro" id="IPR023213">
    <property type="entry name" value="CAT-like_dom_sf"/>
</dbReference>
<evidence type="ECO:0000256" key="3">
    <source>
        <dbReference type="ARBA" id="ARBA00022553"/>
    </source>
</evidence>
<dbReference type="EMBL" id="JAINVZ010000005">
    <property type="protein sequence ID" value="MBY8885149.1"/>
    <property type="molecule type" value="Genomic_DNA"/>
</dbReference>
<feature type="domain" description="Carrier" evidence="5">
    <location>
        <begin position="457"/>
        <end position="532"/>
    </location>
</feature>
<dbReference type="PROSITE" id="PS50075">
    <property type="entry name" value="CARRIER"/>
    <property type="match status" value="1"/>
</dbReference>
<dbReference type="Gene3D" id="3.30.559.30">
    <property type="entry name" value="Nonribosomal peptide synthetase, condensation domain"/>
    <property type="match status" value="2"/>
</dbReference>
<accession>A0ABS7QTM6</accession>
<sequence length="1029" mass="109851">MWVTWQVDPDKWEHIIPLAFEVTGALDALDVERLRAAVDAVVRRHPALRARVLNTADGACLVWDGDGASAVPVRVRAVSGERDAAITAARAPFDLTSGPLARVEVLEGPGYTVLLLTVHHIVLDGTSIPLLLDDLRRAYAGEDVGGPEDPGPVVEHAARSREAAEGEAGEPLRAFWRDRLADAPEDRLLPAPGAEGTVDPTTWPLPLDPEAAAGVARLADALGVSRFTVAFAALFVVLRHHTGGDDLIVSAPYHGRSDQALAGRVGFFVNVLPFRLRMRAGDTYEHVVRELRSVVRESLAHGALPLPAILRAAGLVGPRARHTTHQVVFEYWNTASETGVDVFDFALAHGDTRCGLSMLDLTDVADYRLTVMLAEGSTGSRMLWKDPAGAVGADRIAALARDYRAVLTDMAADPRRTLADVDALLPPATSAASAEALDTSDDADTDTDTDTGDAPREATPATLDAMAAVWADVLGIDDLAPDESFFELGGHSLLAATLLGRITDRLGVELTMRDLFTHPQLGALAAVAENRLGTRTAEASAGARDDGWGEVFPASGFQESIWLAERLDPAHARYHIPLFWRVRGTLDPDALRSALALLVERHEILRTRFVDRDGRLHHEVGEAWVPEVERAEPDEPGDDARRQWLRKWSDSAATGFVPAEGRLLAAALVGSPDGDQVLALCVHHLVLDGESVPLLTRELERCYRHAAAPGSPPPEPAGQYRDLVRAQRTGSGRARAEADLTYWQEHLRDAPAALGLPSPDVAEGSSNVPLRLAPDAAAKAEELGARWRTTAFAVHAAALAAVLHRASGAADLTFGVPVADRAGQGAGDVLGPSLNTLVLRSRCTRETTFGELLEAVRDEVLDAFEHRHAPFEEVVRGLRPRRRPGRTPYVDCVLNNVSMADWSADLGSARLVPLDDAMHSDEASKFGLTVTFTRGPEGVRGDLAFRGDVIGAADAHALANELACVIGEFPDLLTRSVRNSRLGAASSGDAPGAGAPADPTPAIATPSTPTSPTRASSIPTPSLPTRSTE</sequence>
<evidence type="ECO:0000313" key="7">
    <source>
        <dbReference type="Proteomes" id="UP001198565"/>
    </source>
</evidence>
<comment type="caution">
    <text evidence="6">The sequence shown here is derived from an EMBL/GenBank/DDBJ whole genome shotgun (WGS) entry which is preliminary data.</text>
</comment>
<dbReference type="InterPro" id="IPR009081">
    <property type="entry name" value="PP-bd_ACP"/>
</dbReference>
<dbReference type="Gene3D" id="1.10.1200.10">
    <property type="entry name" value="ACP-like"/>
    <property type="match status" value="1"/>
</dbReference>
<proteinExistence type="predicted"/>
<feature type="region of interest" description="Disordered" evidence="4">
    <location>
        <begin position="984"/>
        <end position="1029"/>
    </location>
</feature>
<evidence type="ECO:0000259" key="5">
    <source>
        <dbReference type="PROSITE" id="PS50075"/>
    </source>
</evidence>
<reference evidence="6 7" key="1">
    <citation type="submission" date="2021-08" db="EMBL/GenBank/DDBJ databases">
        <title>Streptomyces sp. PTM05 isolated from lichen.</title>
        <authorList>
            <person name="Somphong A."/>
            <person name="Phongsopitanun W."/>
            <person name="Tanasupawat S."/>
        </authorList>
    </citation>
    <scope>NUCLEOTIDE SEQUENCE [LARGE SCALE GENOMIC DNA]</scope>
    <source>
        <strain evidence="6 7">Ptm05</strain>
    </source>
</reference>
<gene>
    <name evidence="6" type="ORF">K7472_09870</name>
</gene>
<dbReference type="Pfam" id="PF00668">
    <property type="entry name" value="Condensation"/>
    <property type="match status" value="2"/>
</dbReference>
<evidence type="ECO:0000256" key="2">
    <source>
        <dbReference type="ARBA" id="ARBA00022450"/>
    </source>
</evidence>
<dbReference type="PROSITE" id="PS00012">
    <property type="entry name" value="PHOSPHOPANTETHEINE"/>
    <property type="match status" value="1"/>
</dbReference>
<dbReference type="SUPFAM" id="SSF47336">
    <property type="entry name" value="ACP-like"/>
    <property type="match status" value="1"/>
</dbReference>
<feature type="region of interest" description="Disordered" evidence="4">
    <location>
        <begin position="431"/>
        <end position="459"/>
    </location>
</feature>